<dbReference type="Gene3D" id="1.10.150.110">
    <property type="entry name" value="DNA polymerase beta, N-terminal domain-like"/>
    <property type="match status" value="1"/>
</dbReference>
<dbReference type="InterPro" id="IPR002054">
    <property type="entry name" value="DNA-dir_DNA_pol_X"/>
</dbReference>
<feature type="compositionally biased region" description="Basic and acidic residues" evidence="8">
    <location>
        <begin position="697"/>
        <end position="707"/>
    </location>
</feature>
<dbReference type="EC" id="2.7.7.7" evidence="1"/>
<accession>A0A507E174</accession>
<evidence type="ECO:0000256" key="4">
    <source>
        <dbReference type="ARBA" id="ARBA00022763"/>
    </source>
</evidence>
<keyword evidence="2" id="KW-0808">Transferase</keyword>
<dbReference type="InterPro" id="IPR037160">
    <property type="entry name" value="DNA_Pol_thumb_sf"/>
</dbReference>
<dbReference type="Pfam" id="PF14791">
    <property type="entry name" value="DNA_pol_B_thumb"/>
    <property type="match status" value="1"/>
</dbReference>
<dbReference type="Gene3D" id="3.30.210.10">
    <property type="entry name" value="DNA polymerase, thumb domain"/>
    <property type="match status" value="1"/>
</dbReference>
<keyword evidence="9" id="KW-0472">Membrane</keyword>
<evidence type="ECO:0000256" key="2">
    <source>
        <dbReference type="ARBA" id="ARBA00022679"/>
    </source>
</evidence>
<dbReference type="SMART" id="SM00483">
    <property type="entry name" value="POLXc"/>
    <property type="match status" value="1"/>
</dbReference>
<sequence length="1097" mass="120764">MADVESQAESPAYFDRDGTLKPGRATSGNVKTSKSDGTSSGRLLLIPLNFLLLAISIVAASTIVVPLAAITYSASYQSVNEILIVLRNNYAIQVEDVVNKHINDLQAMFSNMNQNLDIQNVLKLPTVNNLNLTEQTRLMFAYSSILKPHSSIFSGGWLDSAGKHTLFIGNINRTGLYCNYYINPEATACEHFIVTSLNLEKQEGAIIHQPRYENPMRAPATFVGGRWDGDPMFLNLGGPQPSALYGIRWSQWPGVPLTEEGVGEPTGAHSITQNLMEFSAELKHLVTMANTVIAIWNQNGVIIATNGDHPGVLYNTGPGGSYTTVKADENANEYIKLGAQEARKINGGWDLATPLSLDRKAADGEKLFLELRSIKADGASFWTALIAIPERSLLGTMRESAKKVTIISTVLAIAMLALAAATSVLVTRPMRNLTQSMQQATQMDFSSLKDMKTKSIIKEVNIMQEVFGTMLARFASAIKDNRKLASRRSSVSRPGTTGRTPHAHTVGHINSIEGRHVADVKFLKSFLAIVLHMSPKPSLVGKHIYIINAKLVPETLKKLSKAAESKGARIVSRAKDADVVVTKLTSAARISKYIDLKSAMIPPVAKLGWLEQCVEKEECPALVPPLTVDLTPCIEEAAKDANYIPPATETGCKRAYSDTETGPIIISSRSPSPASPASKRQHISSTTGPKNWISSDSEVHSDLHSDELSDGASESSNSEGSDGDAEYERNIALDPTYNNVAYEVVRKHPLDHHNKELVEQLSLIEKQREIDGEARSALSYRRAISALISYPRKIRSWREAKKIKGVGDKIARMIREYLKTGTIQAAETVANSSRFLITSHFASIYGVGPTTARDWYGKGYRSLEDVLDAEGDTLSNVVKMGIELFPDFQQKMTRKDVEEIVEVLKEVLRGIAEGFVICPVGGYRRGKEINGDCDVVITHPEEAKTKNLLRQLVDALKAQGYVKHVLWYGEGHEKDQVSELRLQSGKKNSFDHLSKAFTGFRQPSTGINRQVDLIISPQSLYACAVLGWTGSKQFERGLRNWCKYGGVAAGHTFKGGYHFASHGLFDRRTNKRVHVETEEDIFKFLKLEWADPTLRNA</sequence>
<dbReference type="SUPFAM" id="SSF47802">
    <property type="entry name" value="DNA polymerase beta, N-terminal domain-like"/>
    <property type="match status" value="1"/>
</dbReference>
<dbReference type="GO" id="GO:0003887">
    <property type="term" value="F:DNA-directed DNA polymerase activity"/>
    <property type="evidence" value="ECO:0007669"/>
    <property type="project" value="UniProtKB-KW"/>
</dbReference>
<comment type="caution">
    <text evidence="11">The sequence shown here is derived from an EMBL/GenBank/DDBJ whole genome shotgun (WGS) entry which is preliminary data.</text>
</comment>
<dbReference type="InterPro" id="IPR002008">
    <property type="entry name" value="DNA_pol_X_beta-like"/>
</dbReference>
<dbReference type="InterPro" id="IPR043519">
    <property type="entry name" value="NT_sf"/>
</dbReference>
<dbReference type="EMBL" id="QEAQ01000051">
    <property type="protein sequence ID" value="TPX57521.1"/>
    <property type="molecule type" value="Genomic_DNA"/>
</dbReference>
<dbReference type="CDD" id="cd00141">
    <property type="entry name" value="NT_POLXc"/>
    <property type="match status" value="1"/>
</dbReference>
<dbReference type="InterPro" id="IPR022312">
    <property type="entry name" value="DNA_pol_X"/>
</dbReference>
<evidence type="ECO:0000313" key="12">
    <source>
        <dbReference type="Proteomes" id="UP000318582"/>
    </source>
</evidence>
<feature type="compositionally biased region" description="Polar residues" evidence="8">
    <location>
        <begin position="683"/>
        <end position="696"/>
    </location>
</feature>
<dbReference type="PANTHER" id="PTHR11276:SF40">
    <property type="entry name" value="BRCT DOMAIN-CONTAINING PROTEIN"/>
    <property type="match status" value="1"/>
</dbReference>
<protein>
    <recommendedName>
        <fullName evidence="1">DNA-directed DNA polymerase</fullName>
        <ecNumber evidence="1">2.7.7.7</ecNumber>
    </recommendedName>
</protein>
<dbReference type="GO" id="GO:0005634">
    <property type="term" value="C:nucleus"/>
    <property type="evidence" value="ECO:0007669"/>
    <property type="project" value="TreeGrafter"/>
</dbReference>
<dbReference type="InterPro" id="IPR010996">
    <property type="entry name" value="HHH_MUS81"/>
</dbReference>
<dbReference type="PANTHER" id="PTHR11276">
    <property type="entry name" value="DNA POLYMERASE TYPE-X FAMILY MEMBER"/>
    <property type="match status" value="1"/>
</dbReference>
<dbReference type="STRING" id="109895.A0A507E174"/>
<keyword evidence="4" id="KW-0227">DNA damage</keyword>
<keyword evidence="9" id="KW-0812">Transmembrane</keyword>
<dbReference type="GO" id="GO:0003677">
    <property type="term" value="F:DNA binding"/>
    <property type="evidence" value="ECO:0007669"/>
    <property type="project" value="InterPro"/>
</dbReference>
<reference evidence="11 12" key="1">
    <citation type="journal article" date="2019" name="Sci. Rep.">
        <title>Comparative genomics of chytrid fungi reveal insights into the obligate biotrophic and pathogenic lifestyle of Synchytrium endobioticum.</title>
        <authorList>
            <person name="van de Vossenberg B.T.L.H."/>
            <person name="Warris S."/>
            <person name="Nguyen H.D.T."/>
            <person name="van Gent-Pelzer M.P.E."/>
            <person name="Joly D.L."/>
            <person name="van de Geest H.C."/>
            <person name="Bonants P.J.M."/>
            <person name="Smith D.S."/>
            <person name="Levesque C.A."/>
            <person name="van der Lee T.A.J."/>
        </authorList>
    </citation>
    <scope>NUCLEOTIDE SEQUENCE [LARGE SCALE GENOMIC DNA]</scope>
    <source>
        <strain evidence="11 12">CBS 809.83</strain>
    </source>
</reference>
<dbReference type="PRINTS" id="PR00870">
    <property type="entry name" value="DNAPOLXBETA"/>
</dbReference>
<feature type="compositionally biased region" description="Low complexity" evidence="8">
    <location>
        <begin position="710"/>
        <end position="720"/>
    </location>
</feature>
<evidence type="ECO:0000256" key="9">
    <source>
        <dbReference type="SAM" id="Phobius"/>
    </source>
</evidence>
<name>A0A507E174_9FUNG</name>
<feature type="transmembrane region" description="Helical" evidence="9">
    <location>
        <begin position="404"/>
        <end position="426"/>
    </location>
</feature>
<keyword evidence="12" id="KW-1185">Reference proteome</keyword>
<dbReference type="InterPro" id="IPR029398">
    <property type="entry name" value="PolB_thumb"/>
</dbReference>
<evidence type="ECO:0000256" key="5">
    <source>
        <dbReference type="ARBA" id="ARBA00022932"/>
    </source>
</evidence>
<feature type="compositionally biased region" description="Polar residues" evidence="8">
    <location>
        <begin position="487"/>
        <end position="499"/>
    </location>
</feature>
<dbReference type="GO" id="GO:0006303">
    <property type="term" value="P:double-strand break repair via nonhomologous end joining"/>
    <property type="evidence" value="ECO:0007669"/>
    <property type="project" value="TreeGrafter"/>
</dbReference>
<dbReference type="InterPro" id="IPR027421">
    <property type="entry name" value="DNA_pol_lamdba_lyase_dom_sf"/>
</dbReference>
<comment type="catalytic activity">
    <reaction evidence="7">
        <text>DNA(n) + a 2'-deoxyribonucleoside 5'-triphosphate = DNA(n+1) + diphosphate</text>
        <dbReference type="Rhea" id="RHEA:22508"/>
        <dbReference type="Rhea" id="RHEA-COMP:17339"/>
        <dbReference type="Rhea" id="RHEA-COMP:17340"/>
        <dbReference type="ChEBI" id="CHEBI:33019"/>
        <dbReference type="ChEBI" id="CHEBI:61560"/>
        <dbReference type="ChEBI" id="CHEBI:173112"/>
        <dbReference type="EC" id="2.7.7.7"/>
    </reaction>
</comment>
<evidence type="ECO:0000256" key="7">
    <source>
        <dbReference type="ARBA" id="ARBA00049244"/>
    </source>
</evidence>
<feature type="region of interest" description="Disordered" evidence="8">
    <location>
        <begin position="1"/>
        <end position="38"/>
    </location>
</feature>
<organism evidence="11 12">
    <name type="scientific">Powellomyces hirtus</name>
    <dbReference type="NCBI Taxonomy" id="109895"/>
    <lineage>
        <taxon>Eukaryota</taxon>
        <taxon>Fungi</taxon>
        <taxon>Fungi incertae sedis</taxon>
        <taxon>Chytridiomycota</taxon>
        <taxon>Chytridiomycota incertae sedis</taxon>
        <taxon>Chytridiomycetes</taxon>
        <taxon>Spizellomycetales</taxon>
        <taxon>Powellomycetaceae</taxon>
        <taxon>Powellomyces</taxon>
    </lineage>
</organism>
<dbReference type="InterPro" id="IPR028207">
    <property type="entry name" value="DNA_pol_B_palm_palm"/>
</dbReference>
<feature type="compositionally biased region" description="Low complexity" evidence="8">
    <location>
        <begin position="663"/>
        <end position="678"/>
    </location>
</feature>
<dbReference type="InterPro" id="IPR018944">
    <property type="entry name" value="DNA_pol_lambd_fingers_domain"/>
</dbReference>
<dbReference type="PRINTS" id="PR00869">
    <property type="entry name" value="DNAPOLX"/>
</dbReference>
<evidence type="ECO:0000313" key="11">
    <source>
        <dbReference type="EMBL" id="TPX57521.1"/>
    </source>
</evidence>
<feature type="domain" description="BRCT" evidence="10">
    <location>
        <begin position="534"/>
        <end position="618"/>
    </location>
</feature>
<dbReference type="Proteomes" id="UP000318582">
    <property type="component" value="Unassembled WGS sequence"/>
</dbReference>
<keyword evidence="9" id="KW-1133">Transmembrane helix</keyword>
<evidence type="ECO:0000256" key="3">
    <source>
        <dbReference type="ARBA" id="ARBA00022695"/>
    </source>
</evidence>
<dbReference type="AlphaFoldDB" id="A0A507E174"/>
<dbReference type="Gene3D" id="3.30.460.10">
    <property type="entry name" value="Beta Polymerase, domain 2"/>
    <property type="match status" value="1"/>
</dbReference>
<dbReference type="SUPFAM" id="SSF81301">
    <property type="entry name" value="Nucleotidyltransferase"/>
    <property type="match status" value="1"/>
</dbReference>
<dbReference type="PROSITE" id="PS50172">
    <property type="entry name" value="BRCT"/>
    <property type="match status" value="1"/>
</dbReference>
<evidence type="ECO:0000256" key="1">
    <source>
        <dbReference type="ARBA" id="ARBA00012417"/>
    </source>
</evidence>
<feature type="compositionally biased region" description="Polar residues" evidence="8">
    <location>
        <begin position="26"/>
        <end position="38"/>
    </location>
</feature>
<evidence type="ECO:0000256" key="8">
    <source>
        <dbReference type="SAM" id="MobiDB-lite"/>
    </source>
</evidence>
<dbReference type="InterPro" id="IPR001357">
    <property type="entry name" value="BRCT_dom"/>
</dbReference>
<feature type="region of interest" description="Disordered" evidence="8">
    <location>
        <begin position="663"/>
        <end position="725"/>
    </location>
</feature>
<dbReference type="SUPFAM" id="SSF81585">
    <property type="entry name" value="PsbU/PolX domain-like"/>
    <property type="match status" value="1"/>
</dbReference>
<dbReference type="Gene3D" id="1.10.150.20">
    <property type="entry name" value="5' to 3' exonuclease, C-terminal subdomain"/>
    <property type="match status" value="1"/>
</dbReference>
<dbReference type="Pfam" id="PF14792">
    <property type="entry name" value="DNA_pol_B_palm"/>
    <property type="match status" value="1"/>
</dbReference>
<evidence type="ECO:0000256" key="6">
    <source>
        <dbReference type="ARBA" id="ARBA00023204"/>
    </source>
</evidence>
<keyword evidence="5 11" id="KW-0239">DNA-directed DNA polymerase</keyword>
<feature type="region of interest" description="Disordered" evidence="8">
    <location>
        <begin position="485"/>
        <end position="505"/>
    </location>
</feature>
<feature type="transmembrane region" description="Helical" evidence="9">
    <location>
        <begin position="50"/>
        <end position="72"/>
    </location>
</feature>
<dbReference type="Pfam" id="PF14716">
    <property type="entry name" value="HHH_8"/>
    <property type="match status" value="1"/>
</dbReference>
<proteinExistence type="predicted"/>
<keyword evidence="6" id="KW-0234">DNA repair</keyword>
<dbReference type="Pfam" id="PF10391">
    <property type="entry name" value="DNA_pol_lambd_f"/>
    <property type="match status" value="1"/>
</dbReference>
<keyword evidence="3" id="KW-0548">Nucleotidyltransferase</keyword>
<gene>
    <name evidence="11" type="ORF">PhCBS80983_g03770</name>
</gene>
<evidence type="ECO:0000259" key="10">
    <source>
        <dbReference type="PROSITE" id="PS50172"/>
    </source>
</evidence>